<keyword evidence="1" id="KW-0433">Leucine-rich repeat</keyword>
<dbReference type="SUPFAM" id="SSF52058">
    <property type="entry name" value="L domain-like"/>
    <property type="match status" value="2"/>
</dbReference>
<dbReference type="RefSeq" id="WP_155176494.1">
    <property type="nucleotide sequence ID" value="NZ_BAAAFL010000021.1"/>
</dbReference>
<evidence type="ECO:0000256" key="1">
    <source>
        <dbReference type="ARBA" id="ARBA00022614"/>
    </source>
</evidence>
<dbReference type="PANTHER" id="PTHR46652:SF3">
    <property type="entry name" value="LEUCINE-RICH REPEAT-CONTAINING PROTEIN 9"/>
    <property type="match status" value="1"/>
</dbReference>
<dbReference type="PANTHER" id="PTHR46652">
    <property type="entry name" value="LEUCINE-RICH REPEAT AND IQ DOMAIN-CONTAINING PROTEIN 1-RELATED"/>
    <property type="match status" value="1"/>
</dbReference>
<organism evidence="4 5">
    <name type="scientific">Fulvivirga kasyanovii</name>
    <dbReference type="NCBI Taxonomy" id="396812"/>
    <lineage>
        <taxon>Bacteria</taxon>
        <taxon>Pseudomonadati</taxon>
        <taxon>Bacteroidota</taxon>
        <taxon>Cytophagia</taxon>
        <taxon>Cytophagales</taxon>
        <taxon>Fulvivirgaceae</taxon>
        <taxon>Fulvivirga</taxon>
    </lineage>
</organism>
<evidence type="ECO:0000256" key="2">
    <source>
        <dbReference type="ARBA" id="ARBA00022737"/>
    </source>
</evidence>
<dbReference type="InterPro" id="IPR001611">
    <property type="entry name" value="Leu-rich_rpt"/>
</dbReference>
<keyword evidence="2" id="KW-0677">Repeat</keyword>
<feature type="chain" id="PRO_5047307543" evidence="3">
    <location>
        <begin position="26"/>
        <end position="815"/>
    </location>
</feature>
<proteinExistence type="predicted"/>
<keyword evidence="3" id="KW-0732">Signal</keyword>
<accession>A0ABW9RYC9</accession>
<dbReference type="Pfam" id="PF12799">
    <property type="entry name" value="LRR_4"/>
    <property type="match status" value="1"/>
</dbReference>
<keyword evidence="5" id="KW-1185">Reference proteome</keyword>
<dbReference type="Gene3D" id="3.80.10.10">
    <property type="entry name" value="Ribonuclease Inhibitor"/>
    <property type="match status" value="3"/>
</dbReference>
<name>A0ABW9RYC9_9BACT</name>
<protein>
    <submittedName>
        <fullName evidence="4">Leucine-rich repeat domain-containing protein</fullName>
    </submittedName>
</protein>
<dbReference type="InterPro" id="IPR050836">
    <property type="entry name" value="SDS22/Internalin_LRR"/>
</dbReference>
<gene>
    <name evidence="4" type="ORF">E1163_27355</name>
</gene>
<reference evidence="4 5" key="1">
    <citation type="submission" date="2019-02" db="EMBL/GenBank/DDBJ databases">
        <authorList>
            <person name="Goldberg S.R."/>
            <person name="Haltli B.A."/>
            <person name="Correa H."/>
            <person name="Russell K.G."/>
        </authorList>
    </citation>
    <scope>NUCLEOTIDE SEQUENCE [LARGE SCALE GENOMIC DNA]</scope>
    <source>
        <strain evidence="4 5">JCM 16186</strain>
    </source>
</reference>
<dbReference type="InterPro" id="IPR025875">
    <property type="entry name" value="Leu-rich_rpt_4"/>
</dbReference>
<feature type="signal peptide" evidence="3">
    <location>
        <begin position="1"/>
        <end position="25"/>
    </location>
</feature>
<evidence type="ECO:0000313" key="5">
    <source>
        <dbReference type="Proteomes" id="UP000798808"/>
    </source>
</evidence>
<comment type="caution">
    <text evidence="4">The sequence shown here is derived from an EMBL/GenBank/DDBJ whole genome shotgun (WGS) entry which is preliminary data.</text>
</comment>
<dbReference type="PROSITE" id="PS51450">
    <property type="entry name" value="LRR"/>
    <property type="match status" value="1"/>
</dbReference>
<evidence type="ECO:0000256" key="3">
    <source>
        <dbReference type="SAM" id="SignalP"/>
    </source>
</evidence>
<sequence length="815" mass="91671">MKISKTLFVACLFLASFGFSTSLFAQSSSIQQEEIAEHEAKVKDIVAFLEYVLNTLGNRSTSARDKDVIVSESYTKIFRDPEVQVEDDLDEARDVITYKNVQAYLKDVDFFFKGVKFDFNIEDISHYVNDQGELFFKVSLTRNLKGIGIEGDSVNNTKKRFVEINLNPESQDLKIASIYTNEFSQKEALARWWKDLSYEWKAIFKRKVELIADATPSDIKNISLISELDISGNQYITNIEPLSQLSNLTRLDISGTNISDLKPIRNLTRLEELNISNTQVSNLEPLKYAGALRYLELINTPVKDITTLKRLGKLQSLNLTGTEVSDVSPITGITGLKNLQLAHTPLFSIEVLKPAKGLEELNISSTNVSTLSPASELKELRIIKADSTPVASLTPLSGLNALKIISVNYTTVSDLSPLSELPELERVYCDRTVITKEAASEFMAENPGVLVIFESEDLKNWWASLPVSWKTIFEKSVNIQNQKPTKEELAKITALDSVNISDNLYIQSIEPLTKLRKLETIILSNTAVFDLTPLEGLRNVSYLDVSNTEVNNFAPVASLSRLHTFKANKTELPNLDDLSNLSRLREVEVDHTLVNEVHVQPFVSNHPECLVIFKTEYLKAWWEDLDPAWRSIFSTQTTLNSSPTKQQLHKLIELEVIQFSEVPVSDLTPLKNFLNVKELMFSGTAVSDLTPITEFKSLEKLQISKSPVNNISPLANFAKLTVLDISNTPVSDLDAISELGDLTELNCSGTQIKRLRALDNLANLHVLDCSNTSVKRLDEVVHLDLRVLKCYNTRVSSRRVEEFKQSNPDCNVIYY</sequence>
<dbReference type="InterPro" id="IPR032675">
    <property type="entry name" value="LRR_dom_sf"/>
</dbReference>
<evidence type="ECO:0000313" key="4">
    <source>
        <dbReference type="EMBL" id="MTI28707.1"/>
    </source>
</evidence>
<dbReference type="Proteomes" id="UP000798808">
    <property type="component" value="Unassembled WGS sequence"/>
</dbReference>
<dbReference type="EMBL" id="SMLW01000670">
    <property type="protein sequence ID" value="MTI28707.1"/>
    <property type="molecule type" value="Genomic_DNA"/>
</dbReference>